<comment type="caution">
    <text evidence="2">The sequence shown here is derived from an EMBL/GenBank/DDBJ whole genome shotgun (WGS) entry which is preliminary data.</text>
</comment>
<dbReference type="Pfam" id="PF03473">
    <property type="entry name" value="MOSC"/>
    <property type="match status" value="1"/>
</dbReference>
<organism evidence="2 3">
    <name type="scientific">Nocardioides marinisabuli</name>
    <dbReference type="NCBI Taxonomy" id="419476"/>
    <lineage>
        <taxon>Bacteria</taxon>
        <taxon>Bacillati</taxon>
        <taxon>Actinomycetota</taxon>
        <taxon>Actinomycetes</taxon>
        <taxon>Propionibacteriales</taxon>
        <taxon>Nocardioidaceae</taxon>
        <taxon>Nocardioides</taxon>
    </lineage>
</organism>
<dbReference type="SUPFAM" id="SSF141673">
    <property type="entry name" value="MOSC N-terminal domain-like"/>
    <property type="match status" value="1"/>
</dbReference>
<dbReference type="Pfam" id="PF03476">
    <property type="entry name" value="MOSC_N"/>
    <property type="match status" value="1"/>
</dbReference>
<dbReference type="InterPro" id="IPR005302">
    <property type="entry name" value="MoCF_Sase_C"/>
</dbReference>
<dbReference type="PANTHER" id="PTHR14237:SF19">
    <property type="entry name" value="MITOCHONDRIAL AMIDOXIME REDUCING COMPONENT 1"/>
    <property type="match status" value="1"/>
</dbReference>
<dbReference type="RefSeq" id="WP_219633628.1">
    <property type="nucleotide sequence ID" value="NZ_CP059163.1"/>
</dbReference>
<dbReference type="InterPro" id="IPR011037">
    <property type="entry name" value="Pyrv_Knase-like_insert_dom_sf"/>
</dbReference>
<sequence>MSAVGTPTLASIHRYPLKSARGERLAESSVEPWGLEGDRRWMVVDPDGLAVTAREVHPLLLLRPEITAAGLRIEAPGCDPLEVATPDPARQVPVRLWRSELTAAHAGEADAWLNRVLGRPVRLVHLDDPTRRPVSAEYAAPDDRVSLADGYPLLVTTRASLDALNDQVLERSGGAHDPLPMERFRPNVVVDGVGAWAEDDWRRVRIGGVDFRAVKGCARCVITTLDPDTAEGGKEPIASLARIRRWDGATWFGTNLVPDLPDGRPVTIREGDEVEVLEAVEPGAGPIRPVR</sequence>
<keyword evidence="3" id="KW-1185">Reference proteome</keyword>
<dbReference type="GO" id="GO:0030170">
    <property type="term" value="F:pyridoxal phosphate binding"/>
    <property type="evidence" value="ECO:0007669"/>
    <property type="project" value="InterPro"/>
</dbReference>
<dbReference type="GO" id="GO:0003824">
    <property type="term" value="F:catalytic activity"/>
    <property type="evidence" value="ECO:0007669"/>
    <property type="project" value="InterPro"/>
</dbReference>
<feature type="domain" description="MOSC" evidence="1">
    <location>
        <begin position="121"/>
        <end position="277"/>
    </location>
</feature>
<proteinExistence type="predicted"/>
<gene>
    <name evidence="2" type="ORF">BKA08_001017</name>
</gene>
<dbReference type="EMBL" id="JACCBE010000001">
    <property type="protein sequence ID" value="NYD56779.1"/>
    <property type="molecule type" value="Genomic_DNA"/>
</dbReference>
<dbReference type="InterPro" id="IPR005303">
    <property type="entry name" value="MOCOS_middle"/>
</dbReference>
<dbReference type="GO" id="GO:0030151">
    <property type="term" value="F:molybdenum ion binding"/>
    <property type="evidence" value="ECO:0007669"/>
    <property type="project" value="InterPro"/>
</dbReference>
<name>A0A7Y9EZJ1_9ACTN</name>
<reference evidence="2 3" key="1">
    <citation type="submission" date="2020-07" db="EMBL/GenBank/DDBJ databases">
        <title>Sequencing the genomes of 1000 actinobacteria strains.</title>
        <authorList>
            <person name="Klenk H.-P."/>
        </authorList>
    </citation>
    <scope>NUCLEOTIDE SEQUENCE [LARGE SCALE GENOMIC DNA]</scope>
    <source>
        <strain evidence="2 3">DSM 18965</strain>
    </source>
</reference>
<protein>
    <recommendedName>
        <fullName evidence="1">MOSC domain-containing protein</fullName>
    </recommendedName>
</protein>
<dbReference type="Proteomes" id="UP000516957">
    <property type="component" value="Unassembled WGS sequence"/>
</dbReference>
<evidence type="ECO:0000313" key="2">
    <source>
        <dbReference type="EMBL" id="NYD56779.1"/>
    </source>
</evidence>
<dbReference type="PROSITE" id="PS51340">
    <property type="entry name" value="MOSC"/>
    <property type="match status" value="1"/>
</dbReference>
<dbReference type="SUPFAM" id="SSF50800">
    <property type="entry name" value="PK beta-barrel domain-like"/>
    <property type="match status" value="1"/>
</dbReference>
<evidence type="ECO:0000259" key="1">
    <source>
        <dbReference type="PROSITE" id="PS51340"/>
    </source>
</evidence>
<accession>A0A7Y9EZJ1</accession>
<dbReference type="PANTHER" id="PTHR14237">
    <property type="entry name" value="MOLYBDOPTERIN COFACTOR SULFURASE MOSC"/>
    <property type="match status" value="1"/>
</dbReference>
<evidence type="ECO:0000313" key="3">
    <source>
        <dbReference type="Proteomes" id="UP000516957"/>
    </source>
</evidence>
<dbReference type="AlphaFoldDB" id="A0A7Y9EZJ1"/>